<proteinExistence type="predicted"/>
<dbReference type="EMBL" id="CM017656">
    <property type="protein sequence ID" value="TYI69521.1"/>
    <property type="molecule type" value="Genomic_DNA"/>
</dbReference>
<dbReference type="Proteomes" id="UP000323597">
    <property type="component" value="Chromosome D08"/>
</dbReference>
<dbReference type="AlphaFoldDB" id="A0A5D2TW59"/>
<evidence type="ECO:0000313" key="2">
    <source>
        <dbReference type="Proteomes" id="UP000323597"/>
    </source>
</evidence>
<reference evidence="1 2" key="1">
    <citation type="submission" date="2019-07" db="EMBL/GenBank/DDBJ databases">
        <title>WGS assembly of Gossypium mustelinum.</title>
        <authorList>
            <person name="Chen Z.J."/>
            <person name="Sreedasyam A."/>
            <person name="Ando A."/>
            <person name="Song Q."/>
            <person name="De L."/>
            <person name="Hulse-Kemp A."/>
            <person name="Ding M."/>
            <person name="Ye W."/>
            <person name="Kirkbride R."/>
            <person name="Jenkins J."/>
            <person name="Plott C."/>
            <person name="Lovell J."/>
            <person name="Lin Y.-M."/>
            <person name="Vaughn R."/>
            <person name="Liu B."/>
            <person name="Li W."/>
            <person name="Simpson S."/>
            <person name="Scheffler B."/>
            <person name="Saski C."/>
            <person name="Grover C."/>
            <person name="Hu G."/>
            <person name="Conover J."/>
            <person name="Carlson J."/>
            <person name="Shu S."/>
            <person name="Boston L."/>
            <person name="Williams M."/>
            <person name="Peterson D."/>
            <person name="Mcgee K."/>
            <person name="Jones D."/>
            <person name="Wendel J."/>
            <person name="Stelly D."/>
            <person name="Grimwood J."/>
            <person name="Schmutz J."/>
        </authorList>
    </citation>
    <scope>NUCLEOTIDE SEQUENCE [LARGE SCALE GENOMIC DNA]</scope>
    <source>
        <strain evidence="1">1408120.09</strain>
    </source>
</reference>
<name>A0A5D2TW59_GOSMU</name>
<accession>A0A5D2TW59</accession>
<evidence type="ECO:0000313" key="1">
    <source>
        <dbReference type="EMBL" id="TYI69521.1"/>
    </source>
</evidence>
<protein>
    <submittedName>
        <fullName evidence="1">Uncharacterized protein</fullName>
    </submittedName>
</protein>
<sequence length="106" mass="12478">METYALKMIEPIADMLAIWPFIDVQVSKRNNFHHSNPLHDRPLSSSMRFRPPKIPPFLPTVSSEQDFIHIKPRFKMGNPGKHVQYFQSPLYIWGNLQILPVFFEID</sequence>
<keyword evidence="2" id="KW-1185">Reference proteome</keyword>
<organism evidence="1 2">
    <name type="scientific">Gossypium mustelinum</name>
    <name type="common">Cotton</name>
    <name type="synonym">Gossypium caicoense</name>
    <dbReference type="NCBI Taxonomy" id="34275"/>
    <lineage>
        <taxon>Eukaryota</taxon>
        <taxon>Viridiplantae</taxon>
        <taxon>Streptophyta</taxon>
        <taxon>Embryophyta</taxon>
        <taxon>Tracheophyta</taxon>
        <taxon>Spermatophyta</taxon>
        <taxon>Magnoliopsida</taxon>
        <taxon>eudicotyledons</taxon>
        <taxon>Gunneridae</taxon>
        <taxon>Pentapetalae</taxon>
        <taxon>rosids</taxon>
        <taxon>malvids</taxon>
        <taxon>Malvales</taxon>
        <taxon>Malvaceae</taxon>
        <taxon>Malvoideae</taxon>
        <taxon>Gossypium</taxon>
    </lineage>
</organism>
<gene>
    <name evidence="1" type="ORF">E1A91_D08G161100v1</name>
</gene>